<sequence length="92" mass="10018">GAPVTYLPQGGSARVVQSVFRRMPVDATDPDGHPVLVTSPSWSVPRDLVPELRRGDQIRPGDGLTYEVQNVWPSGSPATDARLICELFEVFS</sequence>
<feature type="non-terminal residue" evidence="1">
    <location>
        <position position="1"/>
    </location>
</feature>
<dbReference type="GO" id="GO:0019068">
    <property type="term" value="P:virion assembly"/>
    <property type="evidence" value="ECO:0007669"/>
    <property type="project" value="InterPro"/>
</dbReference>
<dbReference type="Proteomes" id="UP000477911">
    <property type="component" value="Unassembled WGS sequence"/>
</dbReference>
<evidence type="ECO:0000313" key="2">
    <source>
        <dbReference type="Proteomes" id="UP000477911"/>
    </source>
</evidence>
<comment type="caution">
    <text evidence="1">The sequence shown here is derived from an EMBL/GenBank/DDBJ whole genome shotgun (WGS) entry which is preliminary data.</text>
</comment>
<organism evidence="1 2">
    <name type="scientific">Pseudooceanicola albus</name>
    <dbReference type="NCBI Taxonomy" id="2692189"/>
    <lineage>
        <taxon>Bacteria</taxon>
        <taxon>Pseudomonadati</taxon>
        <taxon>Pseudomonadota</taxon>
        <taxon>Alphaproteobacteria</taxon>
        <taxon>Rhodobacterales</taxon>
        <taxon>Paracoccaceae</taxon>
        <taxon>Pseudooceanicola</taxon>
    </lineage>
</organism>
<dbReference type="RefSeq" id="WP_160897248.1">
    <property type="nucleotide sequence ID" value="NZ_WUMU01000048.1"/>
</dbReference>
<dbReference type="InterPro" id="IPR008018">
    <property type="entry name" value="Phage_tail_attach_FII"/>
</dbReference>
<reference evidence="1 2" key="1">
    <citation type="submission" date="2019-12" db="EMBL/GenBank/DDBJ databases">
        <authorList>
            <person name="Li M."/>
        </authorList>
    </citation>
    <scope>NUCLEOTIDE SEQUENCE [LARGE SCALE GENOMIC DNA]</scope>
    <source>
        <strain evidence="1 2">GBMRC 2024</strain>
    </source>
</reference>
<evidence type="ECO:0008006" key="3">
    <source>
        <dbReference type="Google" id="ProtNLM"/>
    </source>
</evidence>
<proteinExistence type="predicted"/>
<evidence type="ECO:0000313" key="1">
    <source>
        <dbReference type="EMBL" id="MXN21136.1"/>
    </source>
</evidence>
<accession>A0A6L7GCW4</accession>
<dbReference type="InterPro" id="IPR053734">
    <property type="entry name" value="Phage_Head-Tail_Connect_sf"/>
</dbReference>
<name>A0A6L7GCW4_9RHOB</name>
<dbReference type="Pfam" id="PF05354">
    <property type="entry name" value="Phage_attach"/>
    <property type="match status" value="1"/>
</dbReference>
<dbReference type="AlphaFoldDB" id="A0A6L7GCW4"/>
<dbReference type="Gene3D" id="2.40.10.180">
    <property type="entry name" value="Phage tail proteins"/>
    <property type="match status" value="1"/>
</dbReference>
<protein>
    <recommendedName>
        <fullName evidence="3">Head-tail adaptor protein</fullName>
    </recommendedName>
</protein>
<keyword evidence="2" id="KW-1185">Reference proteome</keyword>
<gene>
    <name evidence="1" type="ORF">GR170_25240</name>
</gene>
<dbReference type="EMBL" id="WUMU01000048">
    <property type="protein sequence ID" value="MXN21136.1"/>
    <property type="molecule type" value="Genomic_DNA"/>
</dbReference>